<gene>
    <name evidence="2" type="ORF">AB835_08945</name>
</gene>
<evidence type="ECO:0000256" key="1">
    <source>
        <dbReference type="SAM" id="SignalP"/>
    </source>
</evidence>
<dbReference type="InterPro" id="IPR018550">
    <property type="entry name" value="Lipid-A_deacylase-rel"/>
</dbReference>
<name>A0A1D2QPB8_9GAMM</name>
<keyword evidence="1" id="KW-0732">Signal</keyword>
<organism evidence="2 3">
    <name type="scientific">Candidatus Endobugula sertula</name>
    <name type="common">Bugula neritina bacterial symbiont</name>
    <dbReference type="NCBI Taxonomy" id="62101"/>
    <lineage>
        <taxon>Bacteria</taxon>
        <taxon>Pseudomonadati</taxon>
        <taxon>Pseudomonadota</taxon>
        <taxon>Gammaproteobacteria</taxon>
        <taxon>Cellvibrionales</taxon>
        <taxon>Cellvibrionaceae</taxon>
        <taxon>Candidatus Endobugula</taxon>
    </lineage>
</organism>
<dbReference type="Pfam" id="PF09411">
    <property type="entry name" value="PagL"/>
    <property type="match status" value="1"/>
</dbReference>
<feature type="chain" id="PRO_5008906547" description="Acyloxyacyl hydrolase" evidence="1">
    <location>
        <begin position="20"/>
        <end position="187"/>
    </location>
</feature>
<comment type="caution">
    <text evidence="2">The sequence shown here is derived from an EMBL/GenBank/DDBJ whole genome shotgun (WGS) entry which is preliminary data.</text>
</comment>
<proteinExistence type="predicted"/>
<feature type="signal peptide" evidence="1">
    <location>
        <begin position="1"/>
        <end position="19"/>
    </location>
</feature>
<evidence type="ECO:0000313" key="2">
    <source>
        <dbReference type="EMBL" id="ODS23429.1"/>
    </source>
</evidence>
<evidence type="ECO:0000313" key="3">
    <source>
        <dbReference type="Proteomes" id="UP000242502"/>
    </source>
</evidence>
<dbReference type="Proteomes" id="UP000242502">
    <property type="component" value="Unassembled WGS sequence"/>
</dbReference>
<evidence type="ECO:0008006" key="4">
    <source>
        <dbReference type="Google" id="ProtNLM"/>
    </source>
</evidence>
<reference evidence="2 3" key="1">
    <citation type="journal article" date="2016" name="Appl. Environ. Microbiol.">
        <title>Lack of Overt Genome Reduction in the Bryostatin-Producing Bryozoan Symbiont "Candidatus Endobugula sertula".</title>
        <authorList>
            <person name="Miller I.J."/>
            <person name="Vanee N."/>
            <person name="Fong S.S."/>
            <person name="Lim-Fong G.E."/>
            <person name="Kwan J.C."/>
        </authorList>
    </citation>
    <scope>NUCLEOTIDE SEQUENCE [LARGE SCALE GENOMIC DNA]</scope>
    <source>
        <strain evidence="2">AB1-4</strain>
    </source>
</reference>
<dbReference type="EMBL" id="MDLC01000029">
    <property type="protein sequence ID" value="ODS23429.1"/>
    <property type="molecule type" value="Genomic_DNA"/>
</dbReference>
<sequence length="187" mass="21181">MAQIFTFTILTLFCSSVFANPMFGEYQNQFSLSLGQSIRRGLNTEELFYADMTYSQPTTFFRRAARRNIELGGFKGNDCTETICSADNGYPRTANLSQYDLALFGLSGDVLLFSIGNFYTNVRLGAYIKSETTNRIRSAFTFGEKITFGYRMNRINLEFYARHFSNGTLTNENSGQNFYGLSIAINL</sequence>
<accession>A0A1D2QPB8</accession>
<dbReference type="AlphaFoldDB" id="A0A1D2QPB8"/>
<dbReference type="Gene3D" id="2.40.160.20">
    <property type="match status" value="1"/>
</dbReference>
<protein>
    <recommendedName>
        <fullName evidence="4">Acyloxyacyl hydrolase</fullName>
    </recommendedName>
</protein>